<dbReference type="InterPro" id="IPR036942">
    <property type="entry name" value="Beta-barrel_TonB_sf"/>
</dbReference>
<evidence type="ECO:0000256" key="5">
    <source>
        <dbReference type="ARBA" id="ARBA00023077"/>
    </source>
</evidence>
<evidence type="ECO:0000256" key="9">
    <source>
        <dbReference type="RuleBase" id="RU003357"/>
    </source>
</evidence>
<evidence type="ECO:0000256" key="8">
    <source>
        <dbReference type="PROSITE-ProRule" id="PRU01360"/>
    </source>
</evidence>
<name>A0A512AUW1_9BACT</name>
<keyword evidence="5 9" id="KW-0798">TonB box</keyword>
<evidence type="ECO:0000256" key="6">
    <source>
        <dbReference type="ARBA" id="ARBA00023136"/>
    </source>
</evidence>
<dbReference type="Gene3D" id="2.170.130.10">
    <property type="entry name" value="TonB-dependent receptor, plug domain"/>
    <property type="match status" value="1"/>
</dbReference>
<keyword evidence="6 8" id="KW-0472">Membrane</keyword>
<dbReference type="Gene3D" id="2.60.40.1120">
    <property type="entry name" value="Carboxypeptidase-like, regulatory domain"/>
    <property type="match status" value="1"/>
</dbReference>
<dbReference type="AlphaFoldDB" id="A0A512AUW1"/>
<accession>A0A512AUW1</accession>
<evidence type="ECO:0000313" key="12">
    <source>
        <dbReference type="EMBL" id="GEO03473.1"/>
    </source>
</evidence>
<dbReference type="Proteomes" id="UP000321532">
    <property type="component" value="Unassembled WGS sequence"/>
</dbReference>
<evidence type="ECO:0000313" key="13">
    <source>
        <dbReference type="Proteomes" id="UP000321532"/>
    </source>
</evidence>
<keyword evidence="2 8" id="KW-0813">Transport</keyword>
<evidence type="ECO:0000256" key="7">
    <source>
        <dbReference type="ARBA" id="ARBA00023237"/>
    </source>
</evidence>
<dbReference type="InterPro" id="IPR012910">
    <property type="entry name" value="Plug_dom"/>
</dbReference>
<dbReference type="Pfam" id="PF00593">
    <property type="entry name" value="TonB_dep_Rec_b-barrel"/>
    <property type="match status" value="1"/>
</dbReference>
<feature type="domain" description="TonB-dependent receptor plug" evidence="11">
    <location>
        <begin position="203"/>
        <end position="309"/>
    </location>
</feature>
<reference evidence="12 13" key="1">
    <citation type="submission" date="2019-07" db="EMBL/GenBank/DDBJ databases">
        <title>Whole genome shotgun sequence of Adhaeribacter aerolatus NBRC 106133.</title>
        <authorList>
            <person name="Hosoyama A."/>
            <person name="Uohara A."/>
            <person name="Ohji S."/>
            <person name="Ichikawa N."/>
        </authorList>
    </citation>
    <scope>NUCLEOTIDE SEQUENCE [LARGE SCALE GENOMIC DNA]</scope>
    <source>
        <strain evidence="12 13">NBRC 106133</strain>
    </source>
</reference>
<evidence type="ECO:0000259" key="11">
    <source>
        <dbReference type="Pfam" id="PF07715"/>
    </source>
</evidence>
<comment type="caution">
    <text evidence="12">The sequence shown here is derived from an EMBL/GenBank/DDBJ whole genome shotgun (WGS) entry which is preliminary data.</text>
</comment>
<sequence>MTANGGRQNNNLQVTRISLNLSNASLQEFIRAVEASTVFRFTLDENEIGRVPAITVQSQEESLKNVLDKVAGHTGLEFKQVDKNIHIRRSKNKSSSLPAAPLPVAKTTEVAQIITGNVVSGKGEPLPGVTVLLKGTSVGTSTDGSGKFSLEVPETGGTLIFTFIGFVTQEVAIAGQSMVTVTLREDAKQLEEVVVVGYGTTKKSDVTGSVVSLQQEDFTQGVNTSALQLLNGRAPGVQVSQASSAPGGGVTVRVRGAGSINGSNDVLVVIDGLPGGSATAISPQDIESIEVLKDASAAAIYGTRAANGVILITTKKGSKGKPRVEYSSYVGLQQVARKLDVLEAGEYIQVLNGILADQGQAPKFTPEQISAIGKGTDWQDEIFQSALAHNNQLSFSGGSDNATYYVGLNYLNQGGVVKGSEFEKYNLRVNYQINPSDKLKVGMALNLNRITNKSILSSNAANENAGPINTALQFDPTLSTALDATGQYPRNPLIALDNPLALINGIKEQDLSNRMYSTITADYTIVSGLTATLRLGVDVANGRFDSYTSRITEKGKAAGGIASASTNENYHWLIEYLTKYEKKLNDIHHFTLLGGVTLEEFDTRTLGASSRNFLSDVTATNLLQSGDGDSNDNVTSGRNANRLNGFIGRANYSLYDRYIFTASVRADGTSRFAEGNKYAVFPSFAFAWRISEEPVLANTTLFNNLKLRMGYGQLGNQGIQNFETIQTFVAGQPAVLGNTVIQGASPARLPNTNIQWETTEEYNVGVDFGFLRGRLSGSVDYYVKNTKDQLFSKPLPLSSGFSTIRVNFGEVRNQGLELLLESINTEGAFKWNTAFTLSTLKNKVVELPDFIPQIITGNIATFVNNYSIVREGVTMNSFYGYEITGIFQQNDDIANSAQPNAKPGHPIFKDQNNNGVIDPDDRIILGNPLPRLNLGLNNSFSYKGLSLDVFLVAVQGVKALDANIIESLYPTNFDRNRIAKYYLDRWTPANPGAKYPSGINPSSYGGALAVNSLTVTDASFLRLRTLTLSYQLPLPAKKFVNNAAVYVSGDNLFTLTSFGGFDPDANATGGSVSKTSYNSYPLSRTFRLGVNLTF</sequence>
<dbReference type="FunFam" id="2.170.130.10:FF:000008">
    <property type="entry name" value="SusC/RagA family TonB-linked outer membrane protein"/>
    <property type="match status" value="1"/>
</dbReference>
<comment type="similarity">
    <text evidence="8 9">Belongs to the TonB-dependent receptor family.</text>
</comment>
<keyword evidence="13" id="KW-1185">Reference proteome</keyword>
<protein>
    <submittedName>
        <fullName evidence="12">SusC/RagA family TonB-linked outer membrane protein</fullName>
    </submittedName>
</protein>
<dbReference type="InterPro" id="IPR008969">
    <property type="entry name" value="CarboxyPept-like_regulatory"/>
</dbReference>
<proteinExistence type="inferred from homology"/>
<gene>
    <name evidence="12" type="ORF">AAE02nite_11370</name>
</gene>
<dbReference type="NCBIfam" id="TIGR04057">
    <property type="entry name" value="SusC_RagA_signa"/>
    <property type="match status" value="1"/>
</dbReference>
<evidence type="ECO:0000256" key="3">
    <source>
        <dbReference type="ARBA" id="ARBA00022452"/>
    </source>
</evidence>
<keyword evidence="3 8" id="KW-1134">Transmembrane beta strand</keyword>
<dbReference type="Gene3D" id="2.40.170.20">
    <property type="entry name" value="TonB-dependent receptor, beta-barrel domain"/>
    <property type="match status" value="1"/>
</dbReference>
<evidence type="ECO:0000256" key="1">
    <source>
        <dbReference type="ARBA" id="ARBA00004571"/>
    </source>
</evidence>
<dbReference type="SUPFAM" id="SSF56935">
    <property type="entry name" value="Porins"/>
    <property type="match status" value="1"/>
</dbReference>
<evidence type="ECO:0000259" key="10">
    <source>
        <dbReference type="Pfam" id="PF00593"/>
    </source>
</evidence>
<dbReference type="InterPro" id="IPR039426">
    <property type="entry name" value="TonB-dep_rcpt-like"/>
</dbReference>
<evidence type="ECO:0000256" key="2">
    <source>
        <dbReference type="ARBA" id="ARBA00022448"/>
    </source>
</evidence>
<dbReference type="Pfam" id="PF07715">
    <property type="entry name" value="Plug"/>
    <property type="match status" value="1"/>
</dbReference>
<evidence type="ECO:0000256" key="4">
    <source>
        <dbReference type="ARBA" id="ARBA00022692"/>
    </source>
</evidence>
<dbReference type="InterPro" id="IPR023997">
    <property type="entry name" value="TonB-dep_OMP_SusC/RagA_CS"/>
</dbReference>
<dbReference type="Pfam" id="PF13715">
    <property type="entry name" value="CarbopepD_reg_2"/>
    <property type="match status" value="1"/>
</dbReference>
<dbReference type="SUPFAM" id="SSF49464">
    <property type="entry name" value="Carboxypeptidase regulatory domain-like"/>
    <property type="match status" value="1"/>
</dbReference>
<dbReference type="NCBIfam" id="TIGR04056">
    <property type="entry name" value="OMP_RagA_SusC"/>
    <property type="match status" value="1"/>
</dbReference>
<dbReference type="PROSITE" id="PS52016">
    <property type="entry name" value="TONB_DEPENDENT_REC_3"/>
    <property type="match status" value="1"/>
</dbReference>
<dbReference type="GO" id="GO:0009279">
    <property type="term" value="C:cell outer membrane"/>
    <property type="evidence" value="ECO:0007669"/>
    <property type="project" value="UniProtKB-SubCell"/>
</dbReference>
<dbReference type="InterPro" id="IPR037066">
    <property type="entry name" value="Plug_dom_sf"/>
</dbReference>
<feature type="domain" description="TonB-dependent receptor-like beta-barrel" evidence="10">
    <location>
        <begin position="481"/>
        <end position="1052"/>
    </location>
</feature>
<comment type="subcellular location">
    <subcellularLocation>
        <location evidence="1 8">Cell outer membrane</location>
        <topology evidence="1 8">Multi-pass membrane protein</topology>
    </subcellularLocation>
</comment>
<dbReference type="EMBL" id="BJYS01000006">
    <property type="protein sequence ID" value="GEO03473.1"/>
    <property type="molecule type" value="Genomic_DNA"/>
</dbReference>
<dbReference type="InterPro" id="IPR023996">
    <property type="entry name" value="TonB-dep_OMP_SusC/RagA"/>
</dbReference>
<keyword evidence="4 8" id="KW-0812">Transmembrane</keyword>
<dbReference type="InterPro" id="IPR000531">
    <property type="entry name" value="Beta-barrel_TonB"/>
</dbReference>
<keyword evidence="7 8" id="KW-0998">Cell outer membrane</keyword>
<organism evidence="12 13">
    <name type="scientific">Adhaeribacter aerolatus</name>
    <dbReference type="NCBI Taxonomy" id="670289"/>
    <lineage>
        <taxon>Bacteria</taxon>
        <taxon>Pseudomonadati</taxon>
        <taxon>Bacteroidota</taxon>
        <taxon>Cytophagia</taxon>
        <taxon>Cytophagales</taxon>
        <taxon>Hymenobacteraceae</taxon>
        <taxon>Adhaeribacter</taxon>
    </lineage>
</organism>